<dbReference type="KEGG" id="naci:NUH88_12480"/>
<dbReference type="InterPro" id="IPR029787">
    <property type="entry name" value="Nucleotide_cyclase"/>
</dbReference>
<dbReference type="NCBIfam" id="TIGR00254">
    <property type="entry name" value="GGDEF"/>
    <property type="match status" value="1"/>
</dbReference>
<dbReference type="Gene3D" id="1.20.120.30">
    <property type="entry name" value="Aspartate receptor, ligand-binding domain"/>
    <property type="match status" value="1"/>
</dbReference>
<dbReference type="Pfam" id="PF00990">
    <property type="entry name" value="GGDEF"/>
    <property type="match status" value="1"/>
</dbReference>
<evidence type="ECO:0000256" key="1">
    <source>
        <dbReference type="ARBA" id="ARBA00012528"/>
    </source>
</evidence>
<dbReference type="AlphaFoldDB" id="A0A9J7AM39"/>
<dbReference type="InterPro" id="IPR000160">
    <property type="entry name" value="GGDEF_dom"/>
</dbReference>
<keyword evidence="5" id="KW-1185">Reference proteome</keyword>
<dbReference type="GO" id="GO:0005886">
    <property type="term" value="C:plasma membrane"/>
    <property type="evidence" value="ECO:0007669"/>
    <property type="project" value="TreeGrafter"/>
</dbReference>
<dbReference type="InterPro" id="IPR050469">
    <property type="entry name" value="Diguanylate_Cyclase"/>
</dbReference>
<dbReference type="EMBL" id="CP102480">
    <property type="protein sequence ID" value="UUX48231.1"/>
    <property type="molecule type" value="Genomic_DNA"/>
</dbReference>
<name>A0A9J7AM39_9PROT</name>
<dbReference type="PANTHER" id="PTHR45138">
    <property type="entry name" value="REGULATORY COMPONENTS OF SENSORY TRANSDUCTION SYSTEM"/>
    <property type="match status" value="1"/>
</dbReference>
<dbReference type="PANTHER" id="PTHR45138:SF9">
    <property type="entry name" value="DIGUANYLATE CYCLASE DGCM-RELATED"/>
    <property type="match status" value="1"/>
</dbReference>
<dbReference type="RefSeq" id="WP_257766739.1">
    <property type="nucleotide sequence ID" value="NZ_CP102480.1"/>
</dbReference>
<feature type="domain" description="GGDEF" evidence="3">
    <location>
        <begin position="183"/>
        <end position="316"/>
    </location>
</feature>
<dbReference type="SUPFAM" id="SSF55073">
    <property type="entry name" value="Nucleotide cyclase"/>
    <property type="match status" value="1"/>
</dbReference>
<evidence type="ECO:0000313" key="5">
    <source>
        <dbReference type="Proteomes" id="UP001060336"/>
    </source>
</evidence>
<dbReference type="GO" id="GO:0043709">
    <property type="term" value="P:cell adhesion involved in single-species biofilm formation"/>
    <property type="evidence" value="ECO:0007669"/>
    <property type="project" value="TreeGrafter"/>
</dbReference>
<dbReference type="InterPro" id="IPR043128">
    <property type="entry name" value="Rev_trsase/Diguanyl_cyclase"/>
</dbReference>
<proteinExistence type="predicted"/>
<dbReference type="GO" id="GO:1902201">
    <property type="term" value="P:negative regulation of bacterial-type flagellum-dependent cell motility"/>
    <property type="evidence" value="ECO:0007669"/>
    <property type="project" value="TreeGrafter"/>
</dbReference>
<keyword evidence="4" id="KW-0808">Transferase</keyword>
<dbReference type="GO" id="GO:0052621">
    <property type="term" value="F:diguanylate cyclase activity"/>
    <property type="evidence" value="ECO:0007669"/>
    <property type="project" value="UniProtKB-EC"/>
</dbReference>
<dbReference type="NCBIfam" id="NF007380">
    <property type="entry name" value="PRK09894.1"/>
    <property type="match status" value="1"/>
</dbReference>
<dbReference type="SMART" id="SM00267">
    <property type="entry name" value="GGDEF"/>
    <property type="match status" value="1"/>
</dbReference>
<organism evidence="4 5">
    <name type="scientific">Nisaea acidiphila</name>
    <dbReference type="NCBI Taxonomy" id="1862145"/>
    <lineage>
        <taxon>Bacteria</taxon>
        <taxon>Pseudomonadati</taxon>
        <taxon>Pseudomonadota</taxon>
        <taxon>Alphaproteobacteria</taxon>
        <taxon>Rhodospirillales</taxon>
        <taxon>Thalassobaculaceae</taxon>
        <taxon>Nisaea</taxon>
    </lineage>
</organism>
<dbReference type="EC" id="2.7.7.65" evidence="1"/>
<evidence type="ECO:0000313" key="4">
    <source>
        <dbReference type="EMBL" id="UUX48231.1"/>
    </source>
</evidence>
<gene>
    <name evidence="4" type="ORF">NUH88_12480</name>
</gene>
<keyword evidence="4" id="KW-0548">Nucleotidyltransferase</keyword>
<dbReference type="Proteomes" id="UP001060336">
    <property type="component" value="Chromosome"/>
</dbReference>
<sequence>MAGITEEKAISAQDISTDRDLPDAEFSRRQLEEIVRELESAIEETRQWLALFHRALVCHLRPDPEVITEDAHRMSRFGRWYSTNRDDDLFSQPAFAALVGMHQAIYAHAAILAVRGWKDSSIPPGEYDALLHKIESFNEQAGRMARAFRAALSDLDPLTGTNTRRTMEKELLREQQRIRRTGRPCSVAIADIDRFKSVNDTFGHHAGDRVLSRVTRMIEDSLRPYDSIYRFGGEEFLICLPDSDPEEARRVLDRVRKKIAETPIEIDSDEPLLVTVSFGVAQLVPRRRLKEITERADRALYEAKNTGRDRVVVWTAELG</sequence>
<evidence type="ECO:0000259" key="3">
    <source>
        <dbReference type="PROSITE" id="PS50887"/>
    </source>
</evidence>
<dbReference type="FunFam" id="3.30.70.270:FF:000001">
    <property type="entry name" value="Diguanylate cyclase domain protein"/>
    <property type="match status" value="1"/>
</dbReference>
<comment type="catalytic activity">
    <reaction evidence="2">
        <text>2 GTP = 3',3'-c-di-GMP + 2 diphosphate</text>
        <dbReference type="Rhea" id="RHEA:24898"/>
        <dbReference type="ChEBI" id="CHEBI:33019"/>
        <dbReference type="ChEBI" id="CHEBI:37565"/>
        <dbReference type="ChEBI" id="CHEBI:58805"/>
        <dbReference type="EC" id="2.7.7.65"/>
    </reaction>
</comment>
<protein>
    <recommendedName>
        <fullName evidence="1">diguanylate cyclase</fullName>
        <ecNumber evidence="1">2.7.7.65</ecNumber>
    </recommendedName>
</protein>
<evidence type="ECO:0000256" key="2">
    <source>
        <dbReference type="ARBA" id="ARBA00034247"/>
    </source>
</evidence>
<dbReference type="CDD" id="cd01949">
    <property type="entry name" value="GGDEF"/>
    <property type="match status" value="1"/>
</dbReference>
<reference evidence="4" key="1">
    <citation type="submission" date="2022-08" db="EMBL/GenBank/DDBJ databases">
        <title>Nisaea acidiphila sp. nov., isolated from a marine algal debris and emended description of the genus Nisaea Urios et al. 2008.</title>
        <authorList>
            <person name="Kwon K."/>
        </authorList>
    </citation>
    <scope>NUCLEOTIDE SEQUENCE</scope>
    <source>
        <strain evidence="4">MEBiC11861</strain>
    </source>
</reference>
<accession>A0A9J7AM39</accession>
<dbReference type="PROSITE" id="PS50887">
    <property type="entry name" value="GGDEF"/>
    <property type="match status" value="1"/>
</dbReference>
<dbReference type="Gene3D" id="3.30.70.270">
    <property type="match status" value="1"/>
</dbReference>